<feature type="active site" evidence="6">
    <location>
        <position position="510"/>
    </location>
</feature>
<feature type="domain" description="RRM" evidence="8">
    <location>
        <begin position="48"/>
        <end position="118"/>
    </location>
</feature>
<dbReference type="GO" id="GO:0008173">
    <property type="term" value="F:RNA methyltransferase activity"/>
    <property type="evidence" value="ECO:0007669"/>
    <property type="project" value="InterPro"/>
</dbReference>
<dbReference type="GO" id="GO:0006396">
    <property type="term" value="P:RNA processing"/>
    <property type="evidence" value="ECO:0007669"/>
    <property type="project" value="InterPro"/>
</dbReference>
<keyword evidence="1 5" id="KW-0489">Methyltransferase</keyword>
<keyword evidence="2 5" id="KW-0808">Transferase</keyword>
<dbReference type="STRING" id="4829.A0A168R7D4"/>
<evidence type="ECO:0000256" key="4">
    <source>
        <dbReference type="PROSITE-ProRule" id="PRU00176"/>
    </source>
</evidence>
<evidence type="ECO:0000256" key="7">
    <source>
        <dbReference type="SAM" id="MobiDB-lite"/>
    </source>
</evidence>
<evidence type="ECO:0000313" key="10">
    <source>
        <dbReference type="Proteomes" id="UP000078561"/>
    </source>
</evidence>
<dbReference type="SUPFAM" id="SSF53335">
    <property type="entry name" value="S-adenosyl-L-methionine-dependent methyltransferases"/>
    <property type="match status" value="1"/>
</dbReference>
<dbReference type="Gene3D" id="3.40.50.150">
    <property type="entry name" value="Vaccinia Virus protein VP39"/>
    <property type="match status" value="1"/>
</dbReference>
<dbReference type="Proteomes" id="UP000078561">
    <property type="component" value="Unassembled WGS sequence"/>
</dbReference>
<protein>
    <recommendedName>
        <fullName evidence="8">RRM domain-containing protein</fullName>
    </recommendedName>
</protein>
<evidence type="ECO:0000256" key="3">
    <source>
        <dbReference type="ARBA" id="ARBA00022691"/>
    </source>
</evidence>
<dbReference type="PROSITE" id="PS50102">
    <property type="entry name" value="RRM"/>
    <property type="match status" value="1"/>
</dbReference>
<dbReference type="InterPro" id="IPR045850">
    <property type="entry name" value="TRM2_met"/>
</dbReference>
<evidence type="ECO:0000256" key="2">
    <source>
        <dbReference type="ARBA" id="ARBA00022679"/>
    </source>
</evidence>
<keyword evidence="4" id="KW-0694">RNA-binding</keyword>
<dbReference type="Gene3D" id="2.40.50.1070">
    <property type="match status" value="1"/>
</dbReference>
<feature type="binding site" evidence="5">
    <location>
        <position position="482"/>
    </location>
    <ligand>
        <name>S-adenosyl-L-methionine</name>
        <dbReference type="ChEBI" id="CHEBI:59789"/>
    </ligand>
</feature>
<comment type="similarity">
    <text evidence="5">Belongs to the class I-like SAM-binding methyltransferase superfamily. RNA M5U methyltransferase family.</text>
</comment>
<dbReference type="OMA" id="TPLWNMP"/>
<organism evidence="9">
    <name type="scientific">Absidia glauca</name>
    <name type="common">Pin mould</name>
    <dbReference type="NCBI Taxonomy" id="4829"/>
    <lineage>
        <taxon>Eukaryota</taxon>
        <taxon>Fungi</taxon>
        <taxon>Fungi incertae sedis</taxon>
        <taxon>Mucoromycota</taxon>
        <taxon>Mucoromycotina</taxon>
        <taxon>Mucoromycetes</taxon>
        <taxon>Mucorales</taxon>
        <taxon>Cunninghamellaceae</taxon>
        <taxon>Absidia</taxon>
    </lineage>
</organism>
<dbReference type="PANTHER" id="PTHR45904:SF2">
    <property type="entry name" value="TRNA (URACIL-5-)-METHYLTRANSFERASE HOMOLOG A"/>
    <property type="match status" value="1"/>
</dbReference>
<keyword evidence="3 5" id="KW-0949">S-adenosyl-L-methionine</keyword>
<dbReference type="CDD" id="cd02440">
    <property type="entry name" value="AdoMet_MTases"/>
    <property type="match status" value="1"/>
</dbReference>
<sequence>MLKYARSLLDSVLGRKRALDEEPESSGSANEDYSNKKLKVEDDTKMVYKVYISNIPTCTSSAIKKYLADKGIPRISKSPQWDYAIATYKSKEEAEQAMKNVEGQKFKNKVLKASIQESTEEDHRNRFINKANKKKGKKNAEEDADPNLTPAERLANQVTPLHKMPYDEQLKKKQRTGEHHLLNFKRELNKLQLSGPERHQINWAKQPGLPCEVLEIIASPEEEGYRTKCEFTIGKNFDGEATVGFLLGLFRLGIVAVLEPSDLKNIPISAKKIAKAMQDYVRASDYPVYDREAKEGVWRTLMTKTQRTGDIMIVVQIKSEGLGDDKVDELKKDLIDYWTVRVKDQDIEVTTLLFQEWDGVSNGLTDRAPTQVLYGDGYIYEELLGCRFRISSSAFFQVNTPGAELLYSKCAEWCNLGDGRKTTLLDICCGTGTIGITMAKSVDQANAERNGIKNVKYYANKVEDRLDVFRRKGDEEIVAVLDPPRNGVHASVIRAIREAEHIDKLIYISCDAKQAAPNFLTLCRPQSQRVKGLPFKPVRAVSVDLFPHSEPSELMIEFARVRPEEPEE</sequence>
<evidence type="ECO:0000256" key="6">
    <source>
        <dbReference type="PROSITE-ProRule" id="PRU10015"/>
    </source>
</evidence>
<dbReference type="SUPFAM" id="SSF54928">
    <property type="entry name" value="RNA-binding domain, RBD"/>
    <property type="match status" value="1"/>
</dbReference>
<dbReference type="AlphaFoldDB" id="A0A168R7D4"/>
<dbReference type="EMBL" id="LT554554">
    <property type="protein sequence ID" value="SAM06227.1"/>
    <property type="molecule type" value="Genomic_DNA"/>
</dbReference>
<dbReference type="OrthoDB" id="10250660at2759"/>
<feature type="active site" description="Nucleophile" evidence="5">
    <location>
        <position position="510"/>
    </location>
</feature>
<feature type="binding site" evidence="5">
    <location>
        <position position="443"/>
    </location>
    <ligand>
        <name>S-adenosyl-L-methionine</name>
        <dbReference type="ChEBI" id="CHEBI:59789"/>
    </ligand>
</feature>
<dbReference type="GO" id="GO:0032259">
    <property type="term" value="P:methylation"/>
    <property type="evidence" value="ECO:0007669"/>
    <property type="project" value="UniProtKB-KW"/>
</dbReference>
<keyword evidence="10" id="KW-1185">Reference proteome</keyword>
<dbReference type="InterPro" id="IPR010280">
    <property type="entry name" value="U5_MeTrfase_fam"/>
</dbReference>
<dbReference type="InterPro" id="IPR035979">
    <property type="entry name" value="RBD_domain_sf"/>
</dbReference>
<evidence type="ECO:0000256" key="1">
    <source>
        <dbReference type="ARBA" id="ARBA00022603"/>
    </source>
</evidence>
<dbReference type="Gene3D" id="3.30.70.330">
    <property type="match status" value="1"/>
</dbReference>
<dbReference type="InterPro" id="IPR000504">
    <property type="entry name" value="RRM_dom"/>
</dbReference>
<dbReference type="InterPro" id="IPR029063">
    <property type="entry name" value="SAM-dependent_MTases_sf"/>
</dbReference>
<name>A0A168R7D4_ABSGL</name>
<dbReference type="PROSITE" id="PS01230">
    <property type="entry name" value="TRMA_1"/>
    <property type="match status" value="1"/>
</dbReference>
<dbReference type="SMART" id="SM00360">
    <property type="entry name" value="RRM"/>
    <property type="match status" value="1"/>
</dbReference>
<dbReference type="GO" id="GO:0003723">
    <property type="term" value="F:RNA binding"/>
    <property type="evidence" value="ECO:0007669"/>
    <property type="project" value="UniProtKB-UniRule"/>
</dbReference>
<dbReference type="InterPro" id="IPR012677">
    <property type="entry name" value="Nucleotide-bd_a/b_plait_sf"/>
</dbReference>
<dbReference type="InterPro" id="IPR030390">
    <property type="entry name" value="MeTrfase_TrmA_AS"/>
</dbReference>
<dbReference type="InParanoid" id="A0A168R7D4"/>
<feature type="region of interest" description="Disordered" evidence="7">
    <location>
        <begin position="117"/>
        <end position="148"/>
    </location>
</feature>
<evidence type="ECO:0000259" key="8">
    <source>
        <dbReference type="PROSITE" id="PS50102"/>
    </source>
</evidence>
<evidence type="ECO:0000313" key="9">
    <source>
        <dbReference type="EMBL" id="SAM06227.1"/>
    </source>
</evidence>
<comment type="caution">
    <text evidence="5">Lacks conserved residue(s) required for the propagation of feature annotation.</text>
</comment>
<evidence type="ECO:0000256" key="5">
    <source>
        <dbReference type="PROSITE-ProRule" id="PRU01024"/>
    </source>
</evidence>
<accession>A0A168R7D4</accession>
<proteinExistence type="inferred from homology"/>
<dbReference type="PROSITE" id="PS51687">
    <property type="entry name" value="SAM_MT_RNA_M5U"/>
    <property type="match status" value="1"/>
</dbReference>
<reference evidence="9" key="1">
    <citation type="submission" date="2016-04" db="EMBL/GenBank/DDBJ databases">
        <authorList>
            <person name="Evans L.H."/>
            <person name="Alamgir A."/>
            <person name="Owens N."/>
            <person name="Weber N.D."/>
            <person name="Virtaneva K."/>
            <person name="Barbian K."/>
            <person name="Babar A."/>
            <person name="Rosenke K."/>
        </authorList>
    </citation>
    <scope>NUCLEOTIDE SEQUENCE [LARGE SCALE GENOMIC DNA]</scope>
    <source>
        <strain evidence="9">CBS 101.48</strain>
    </source>
</reference>
<dbReference type="CDD" id="cd00590">
    <property type="entry name" value="RRM_SF"/>
    <property type="match status" value="1"/>
</dbReference>
<feature type="binding site" evidence="5">
    <location>
        <position position="397"/>
    </location>
    <ligand>
        <name>S-adenosyl-L-methionine</name>
        <dbReference type="ChEBI" id="CHEBI:59789"/>
    </ligand>
</feature>
<gene>
    <name evidence="9" type="primary">ABSGL_12113.1 scaffold 12663</name>
</gene>
<dbReference type="PANTHER" id="PTHR45904">
    <property type="entry name" value="TRNA (URACIL-5-)-METHYLTRANSFERASE"/>
    <property type="match status" value="1"/>
</dbReference>